<dbReference type="Gene3D" id="1.10.10.60">
    <property type="entry name" value="Homeodomain-like"/>
    <property type="match status" value="1"/>
</dbReference>
<evidence type="ECO:0000313" key="6">
    <source>
        <dbReference type="Proteomes" id="UP000282388"/>
    </source>
</evidence>
<reference evidence="5 6" key="1">
    <citation type="submission" date="2018-09" db="EMBL/GenBank/DDBJ databases">
        <title>The draft genome of Acinetobacter spp. strains.</title>
        <authorList>
            <person name="Qin J."/>
            <person name="Feng Y."/>
            <person name="Zong Z."/>
        </authorList>
    </citation>
    <scope>NUCLEOTIDE SEQUENCE [LARGE SCALE GENOMIC DNA]</scope>
    <source>
        <strain evidence="5 6">WCHAc060012</strain>
    </source>
</reference>
<protein>
    <submittedName>
        <fullName evidence="5">AraC family transcriptional regulator</fullName>
    </submittedName>
</protein>
<dbReference type="SMART" id="SM00342">
    <property type="entry name" value="HTH_ARAC"/>
    <property type="match status" value="1"/>
</dbReference>
<gene>
    <name evidence="5" type="ORF">D7V32_15880</name>
</gene>
<keyword evidence="1" id="KW-0805">Transcription regulation</keyword>
<dbReference type="RefSeq" id="WP_120403804.1">
    <property type="nucleotide sequence ID" value="NZ_RAXV01000050.1"/>
</dbReference>
<dbReference type="SUPFAM" id="SSF46689">
    <property type="entry name" value="Homeodomain-like"/>
    <property type="match status" value="1"/>
</dbReference>
<dbReference type="Proteomes" id="UP000282388">
    <property type="component" value="Unassembled WGS sequence"/>
</dbReference>
<dbReference type="Pfam" id="PF02311">
    <property type="entry name" value="AraC_binding"/>
    <property type="match status" value="1"/>
</dbReference>
<dbReference type="GO" id="GO:0003700">
    <property type="term" value="F:DNA-binding transcription factor activity"/>
    <property type="evidence" value="ECO:0007669"/>
    <property type="project" value="InterPro"/>
</dbReference>
<dbReference type="GO" id="GO:0043565">
    <property type="term" value="F:sequence-specific DNA binding"/>
    <property type="evidence" value="ECO:0007669"/>
    <property type="project" value="InterPro"/>
</dbReference>
<dbReference type="OrthoDB" id="9804543at2"/>
<keyword evidence="3" id="KW-0804">Transcription</keyword>
<dbReference type="Pfam" id="PF12833">
    <property type="entry name" value="HTH_18"/>
    <property type="match status" value="1"/>
</dbReference>
<evidence type="ECO:0000256" key="2">
    <source>
        <dbReference type="ARBA" id="ARBA00023125"/>
    </source>
</evidence>
<organism evidence="5 6">
    <name type="scientific">Acinetobacter tianfuensis</name>
    <dbReference type="NCBI Taxonomy" id="2419603"/>
    <lineage>
        <taxon>Bacteria</taxon>
        <taxon>Pseudomonadati</taxon>
        <taxon>Pseudomonadota</taxon>
        <taxon>Gammaproteobacteria</taxon>
        <taxon>Moraxellales</taxon>
        <taxon>Moraxellaceae</taxon>
        <taxon>Acinetobacter</taxon>
    </lineage>
</organism>
<dbReference type="PROSITE" id="PS01124">
    <property type="entry name" value="HTH_ARAC_FAMILY_2"/>
    <property type="match status" value="1"/>
</dbReference>
<accession>A0A3A8E3I9</accession>
<dbReference type="InterPro" id="IPR011051">
    <property type="entry name" value="RmlC_Cupin_sf"/>
</dbReference>
<evidence type="ECO:0000313" key="5">
    <source>
        <dbReference type="EMBL" id="RKG29235.1"/>
    </source>
</evidence>
<evidence type="ECO:0000256" key="1">
    <source>
        <dbReference type="ARBA" id="ARBA00023015"/>
    </source>
</evidence>
<dbReference type="PANTHER" id="PTHR11019:SF190">
    <property type="entry name" value="ARAC-FAMILY REGULATORY PROTEIN"/>
    <property type="match status" value="1"/>
</dbReference>
<evidence type="ECO:0000256" key="3">
    <source>
        <dbReference type="ARBA" id="ARBA00023163"/>
    </source>
</evidence>
<feature type="domain" description="HTH araC/xylS-type" evidence="4">
    <location>
        <begin position="154"/>
        <end position="250"/>
    </location>
</feature>
<evidence type="ECO:0000259" key="4">
    <source>
        <dbReference type="PROSITE" id="PS01124"/>
    </source>
</evidence>
<dbReference type="InterPro" id="IPR009057">
    <property type="entry name" value="Homeodomain-like_sf"/>
</dbReference>
<comment type="caution">
    <text evidence="5">The sequence shown here is derived from an EMBL/GenBank/DDBJ whole genome shotgun (WGS) entry which is preliminary data.</text>
</comment>
<dbReference type="EMBL" id="RAXV01000050">
    <property type="protein sequence ID" value="RKG29235.1"/>
    <property type="molecule type" value="Genomic_DNA"/>
</dbReference>
<name>A0A3A8E3I9_9GAMM</name>
<dbReference type="AlphaFoldDB" id="A0A3A8E3I9"/>
<sequence length="250" mass="29219">MTAKPIEQQIEIFSKYYNPSEAVYPHSCLWGDFNFCLNGIFEYNIEGQHHLSPPSYGLWIPPQTEHCSAAIDDQPIHYAVIRIAPEACVEFSDRTEVLSIRPFFRALVEEALELKLKQTSVQHYRHILQVIYDQLLTAPKHQHYLPQSHHSQLQPVLKRLSYTADFHLSLQQCLKNTHLSERQLLRLSQMELQMSLSEWRNRAKIIYALQQLKTGTSIKALSYQLGYQHSSSFIEFFKRYTGKTPSQLRE</sequence>
<proteinExistence type="predicted"/>
<dbReference type="PANTHER" id="PTHR11019">
    <property type="entry name" value="HTH-TYPE TRANSCRIPTIONAL REGULATOR NIMR"/>
    <property type="match status" value="1"/>
</dbReference>
<dbReference type="InterPro" id="IPR018060">
    <property type="entry name" value="HTH_AraC"/>
</dbReference>
<dbReference type="SUPFAM" id="SSF51182">
    <property type="entry name" value="RmlC-like cupins"/>
    <property type="match status" value="1"/>
</dbReference>
<keyword evidence="2" id="KW-0238">DNA-binding</keyword>
<keyword evidence="6" id="KW-1185">Reference proteome</keyword>
<dbReference type="InterPro" id="IPR018062">
    <property type="entry name" value="HTH_AraC-typ_CS"/>
</dbReference>
<dbReference type="InterPro" id="IPR003313">
    <property type="entry name" value="AraC-bd"/>
</dbReference>
<dbReference type="PROSITE" id="PS00041">
    <property type="entry name" value="HTH_ARAC_FAMILY_1"/>
    <property type="match status" value="1"/>
</dbReference>